<sequence>MAEQSGLPLGILIAHRKRLSGIVLGIAGVLQTIPSIALLGFLIPLAGIGARPAIIALLLYALLPIIRNTFTGITGVDTAIKEAAKGMGMNAMQLLFKIELPLAMPVILAGIRTATVINVGIATLAAYIAAGGLGEFIFGGISLNNSNMILAGAIPAAALAILLDLLLSVIQRFNIKKLRLAIILLPALTLVLSSFYLLPAAYGGKLLAGFTPEFMGREDGDIGLRKQYGLAIRTVVISDAIMYQAAYDKKLDVISGYTPVVREEVLQQYPELEGSLNKLSGLINDSIMTDLNYRTDHLKQTPEQVAKDFLLANKLWKPSRNGQKGMIRIGSKIFGEQYILSSLYKMLIEGLYRFTDLYPEYTGTGLLVILHASPGEVNAIIQDKDKVYSFVKDRFHTNYHLKWLQPVGFNNAYALMMRREQAEHAYNAVRSRSEAICQPLQKEDYVVQPVVDVSPPKWHLGHTTWFFETFLLKPHAKNYQEYNKEYNYVFNSYYETIGARVIRTDRGNLSRPGVDEIYAYRKYVDNAMNAFLNTKEAEALNELIVLGLNHEQQHQELLYTDIKYILGHNPLFPAYSEVAENNTPATTGNRFITIPAGIYEIGYEGEGFCFDNELNRHKVYLQPYSIATELVTNREYLAFINDGGYADFKYWHAEGLDWVKTNHIQSPLYWHHIEGRWHHYSMNGLQPVNNNDTLAHINFYEAAAFAAWKGMRLPTEFEWEVAATQLNWGSRWEWTDSAYLPYPGFKKAAGAIGEYNGKFMINQMVLRGASVATPPGHSRITYRNFFHPYLRWQYTGLRLVQQD</sequence>
<comment type="caution">
    <text evidence="1">The sequence shown here is derived from an EMBL/GenBank/DDBJ whole genome shotgun (WGS) entry which is preliminary data.</text>
</comment>
<accession>A0ACC0TV66</accession>
<evidence type="ECO:0000313" key="2">
    <source>
        <dbReference type="Proteomes" id="UP001207468"/>
    </source>
</evidence>
<protein>
    <submittedName>
        <fullName evidence="1">Uncharacterized protein</fullName>
    </submittedName>
</protein>
<evidence type="ECO:0000313" key="1">
    <source>
        <dbReference type="EMBL" id="KAI9449148.1"/>
    </source>
</evidence>
<dbReference type="Proteomes" id="UP001207468">
    <property type="component" value="Unassembled WGS sequence"/>
</dbReference>
<organism evidence="1 2">
    <name type="scientific">Russula earlei</name>
    <dbReference type="NCBI Taxonomy" id="71964"/>
    <lineage>
        <taxon>Eukaryota</taxon>
        <taxon>Fungi</taxon>
        <taxon>Dikarya</taxon>
        <taxon>Basidiomycota</taxon>
        <taxon>Agaricomycotina</taxon>
        <taxon>Agaricomycetes</taxon>
        <taxon>Russulales</taxon>
        <taxon>Russulaceae</taxon>
        <taxon>Russula</taxon>
    </lineage>
</organism>
<gene>
    <name evidence="1" type="ORF">F5148DRAFT_1291787</name>
</gene>
<dbReference type="EMBL" id="JAGFNK010000526">
    <property type="protein sequence ID" value="KAI9449148.1"/>
    <property type="molecule type" value="Genomic_DNA"/>
</dbReference>
<keyword evidence="2" id="KW-1185">Reference proteome</keyword>
<reference evidence="1" key="1">
    <citation type="submission" date="2021-03" db="EMBL/GenBank/DDBJ databases">
        <title>Evolutionary priming and transition to the ectomycorrhizal habit in an iconic lineage of mushroom-forming fungi: is preadaptation a requirement?</title>
        <authorList>
            <consortium name="DOE Joint Genome Institute"/>
            <person name="Looney B.P."/>
            <person name="Miyauchi S."/>
            <person name="Morin E."/>
            <person name="Drula E."/>
            <person name="Courty P.E."/>
            <person name="Chicoki N."/>
            <person name="Fauchery L."/>
            <person name="Kohler A."/>
            <person name="Kuo A."/>
            <person name="LaButti K."/>
            <person name="Pangilinan J."/>
            <person name="Lipzen A."/>
            <person name="Riley R."/>
            <person name="Andreopoulos W."/>
            <person name="He G."/>
            <person name="Johnson J."/>
            <person name="Barry K.W."/>
            <person name="Grigoriev I.V."/>
            <person name="Nagy L."/>
            <person name="Hibbett D."/>
            <person name="Henrissat B."/>
            <person name="Matheny P.B."/>
            <person name="Labbe J."/>
            <person name="Martin A.F."/>
        </authorList>
    </citation>
    <scope>NUCLEOTIDE SEQUENCE</scope>
    <source>
        <strain evidence="1">BPL698</strain>
    </source>
</reference>
<proteinExistence type="predicted"/>
<name>A0ACC0TV66_9AGAM</name>